<dbReference type="Proteomes" id="UP001597267">
    <property type="component" value="Unassembled WGS sequence"/>
</dbReference>
<proteinExistence type="inferred from homology"/>
<dbReference type="PANTHER" id="PTHR39181:SF1">
    <property type="entry name" value="TYROSINE-PROTEIN PHOSPHATASE YWQE"/>
    <property type="match status" value="1"/>
</dbReference>
<dbReference type="RefSeq" id="WP_125715233.1">
    <property type="nucleotide sequence ID" value="NZ_JBHTOP010000022.1"/>
</dbReference>
<comment type="similarity">
    <text evidence="1 5">Belongs to the metallo-dependent hydrolases superfamily. CpsB/CapC family.</text>
</comment>
<dbReference type="InterPro" id="IPR016667">
    <property type="entry name" value="Caps_polysacc_synth_CpsB/CapC"/>
</dbReference>
<keyword evidence="3 5" id="KW-0904">Protein phosphatase</keyword>
<evidence type="ECO:0000256" key="5">
    <source>
        <dbReference type="PIRNR" id="PIRNR016557"/>
    </source>
</evidence>
<dbReference type="PIRSF" id="PIRSF016557">
    <property type="entry name" value="Caps_synth_CpsB"/>
    <property type="match status" value="1"/>
</dbReference>
<evidence type="ECO:0000313" key="7">
    <source>
        <dbReference type="Proteomes" id="UP001597267"/>
    </source>
</evidence>
<comment type="catalytic activity">
    <reaction evidence="4 5">
        <text>O-phospho-L-tyrosyl-[protein] + H2O = L-tyrosyl-[protein] + phosphate</text>
        <dbReference type="Rhea" id="RHEA:10684"/>
        <dbReference type="Rhea" id="RHEA-COMP:10136"/>
        <dbReference type="Rhea" id="RHEA-COMP:20101"/>
        <dbReference type="ChEBI" id="CHEBI:15377"/>
        <dbReference type="ChEBI" id="CHEBI:43474"/>
        <dbReference type="ChEBI" id="CHEBI:46858"/>
        <dbReference type="ChEBI" id="CHEBI:61978"/>
        <dbReference type="EC" id="3.1.3.48"/>
    </reaction>
</comment>
<reference evidence="7" key="1">
    <citation type="journal article" date="2019" name="Int. J. Syst. Evol. Microbiol.">
        <title>The Global Catalogue of Microorganisms (GCM) 10K type strain sequencing project: providing services to taxonomists for standard genome sequencing and annotation.</title>
        <authorList>
            <consortium name="The Broad Institute Genomics Platform"/>
            <consortium name="The Broad Institute Genome Sequencing Center for Infectious Disease"/>
            <person name="Wu L."/>
            <person name="Ma J."/>
        </authorList>
    </citation>
    <scope>NUCLEOTIDE SEQUENCE [LARGE SCALE GENOMIC DNA]</scope>
    <source>
        <strain evidence="7">CCM 8896</strain>
    </source>
</reference>
<gene>
    <name evidence="6" type="ORF">ACFQ5M_08050</name>
</gene>
<dbReference type="InterPro" id="IPR016195">
    <property type="entry name" value="Pol/histidinol_Pase-like"/>
</dbReference>
<keyword evidence="2 5" id="KW-0378">Hydrolase</keyword>
<keyword evidence="7" id="KW-1185">Reference proteome</keyword>
<evidence type="ECO:0000256" key="4">
    <source>
        <dbReference type="ARBA" id="ARBA00051722"/>
    </source>
</evidence>
<evidence type="ECO:0000256" key="2">
    <source>
        <dbReference type="ARBA" id="ARBA00022801"/>
    </source>
</evidence>
<dbReference type="EMBL" id="JBHTOP010000022">
    <property type="protein sequence ID" value="MFD1672044.1"/>
    <property type="molecule type" value="Genomic_DNA"/>
</dbReference>
<dbReference type="PANTHER" id="PTHR39181">
    <property type="entry name" value="TYROSINE-PROTEIN PHOSPHATASE YWQE"/>
    <property type="match status" value="1"/>
</dbReference>
<evidence type="ECO:0000256" key="1">
    <source>
        <dbReference type="ARBA" id="ARBA00005750"/>
    </source>
</evidence>
<protein>
    <recommendedName>
        <fullName evidence="5">Tyrosine-protein phosphatase</fullName>
        <ecNumber evidence="5">3.1.3.48</ecNumber>
    </recommendedName>
</protein>
<dbReference type="Pfam" id="PF19567">
    <property type="entry name" value="CpsB_CapC"/>
    <property type="match status" value="1"/>
</dbReference>
<dbReference type="EC" id="3.1.3.48" evidence="5"/>
<evidence type="ECO:0000313" key="6">
    <source>
        <dbReference type="EMBL" id="MFD1672044.1"/>
    </source>
</evidence>
<dbReference type="SUPFAM" id="SSF89550">
    <property type="entry name" value="PHP domain-like"/>
    <property type="match status" value="1"/>
</dbReference>
<organism evidence="6 7">
    <name type="scientific">Agrilactobacillus yilanensis</name>
    <dbReference type="NCBI Taxonomy" id="2485997"/>
    <lineage>
        <taxon>Bacteria</taxon>
        <taxon>Bacillati</taxon>
        <taxon>Bacillota</taxon>
        <taxon>Bacilli</taxon>
        <taxon>Lactobacillales</taxon>
        <taxon>Lactobacillaceae</taxon>
        <taxon>Agrilactobacillus</taxon>
    </lineage>
</organism>
<sequence>MQLIDLHCHLLPGVDDGPKTLAQALTLAKAAVKEGIGYSLLTPHHLNGVYDNPRQKVCLQTQLFQKALQQAQIPLTVFPGQEVHLSGALLTEIQQDKILFADNTGRYLLLELPYDAIPTYTWQMVDTLLAQQIRPVIVHPERNLGIQADPALLYQLVQAGCLSQLTAGSYVGVFGKKTQRLTRRFIEAGLGHCFASDAHQLNGRSFYMRQAFQKLQQHAPQCVTDYQQNALHIVNGDPVTIAPFKIVKKYQRFWLF</sequence>
<evidence type="ECO:0000256" key="3">
    <source>
        <dbReference type="ARBA" id="ARBA00022912"/>
    </source>
</evidence>
<accession>A0ABW4J6Q1</accession>
<comment type="caution">
    <text evidence="6">The sequence shown here is derived from an EMBL/GenBank/DDBJ whole genome shotgun (WGS) entry which is preliminary data.</text>
</comment>
<dbReference type="Gene3D" id="3.20.20.140">
    <property type="entry name" value="Metal-dependent hydrolases"/>
    <property type="match status" value="1"/>
</dbReference>
<name>A0ABW4J6Q1_9LACO</name>